<dbReference type="Gene3D" id="1.10.10.10">
    <property type="entry name" value="Winged helix-like DNA-binding domain superfamily/Winged helix DNA-binding domain"/>
    <property type="match status" value="1"/>
</dbReference>
<dbReference type="Pfam" id="PF00196">
    <property type="entry name" value="GerE"/>
    <property type="match status" value="1"/>
</dbReference>
<feature type="modified residue" description="4-aspartylphosphate" evidence="5">
    <location>
        <position position="54"/>
    </location>
</feature>
<dbReference type="EMBL" id="FNCZ01000002">
    <property type="protein sequence ID" value="SDH25408.1"/>
    <property type="molecule type" value="Genomic_DNA"/>
</dbReference>
<dbReference type="GO" id="GO:0003677">
    <property type="term" value="F:DNA binding"/>
    <property type="evidence" value="ECO:0007669"/>
    <property type="project" value="UniProtKB-KW"/>
</dbReference>
<dbReference type="PROSITE" id="PS50043">
    <property type="entry name" value="HTH_LUXR_2"/>
    <property type="match status" value="1"/>
</dbReference>
<evidence type="ECO:0000256" key="2">
    <source>
        <dbReference type="ARBA" id="ARBA00023015"/>
    </source>
</evidence>
<dbReference type="InterPro" id="IPR000792">
    <property type="entry name" value="Tscrpt_reg_LuxR_C"/>
</dbReference>
<dbReference type="InterPro" id="IPR039420">
    <property type="entry name" value="WalR-like"/>
</dbReference>
<dbReference type="OrthoDB" id="9795108at2"/>
<dbReference type="STRING" id="262004.SAMN04489796_10242"/>
<dbReference type="SUPFAM" id="SSF46894">
    <property type="entry name" value="C-terminal effector domain of the bipartite response regulators"/>
    <property type="match status" value="1"/>
</dbReference>
<dbReference type="PRINTS" id="PR00038">
    <property type="entry name" value="HTHLUXR"/>
</dbReference>
<dbReference type="SMART" id="SM00448">
    <property type="entry name" value="REC"/>
    <property type="match status" value="1"/>
</dbReference>
<protein>
    <submittedName>
        <fullName evidence="8">DNA-binding response regulator, NarL/FixJ family, contains REC and HTH domains</fullName>
    </submittedName>
</protein>
<gene>
    <name evidence="8" type="ORF">SAMN04489796_10242</name>
</gene>
<dbReference type="CDD" id="cd06170">
    <property type="entry name" value="LuxR_C_like"/>
    <property type="match status" value="1"/>
</dbReference>
<name>A0A1G8AWT7_9FLAO</name>
<dbReference type="CDD" id="cd17535">
    <property type="entry name" value="REC_NarL-like"/>
    <property type="match status" value="1"/>
</dbReference>
<feature type="domain" description="Response regulatory" evidence="7">
    <location>
        <begin position="4"/>
        <end position="118"/>
    </location>
</feature>
<dbReference type="RefSeq" id="WP_092466941.1">
    <property type="nucleotide sequence ID" value="NZ_FNCZ01000002.1"/>
</dbReference>
<dbReference type="GO" id="GO:0006355">
    <property type="term" value="P:regulation of DNA-templated transcription"/>
    <property type="evidence" value="ECO:0007669"/>
    <property type="project" value="InterPro"/>
</dbReference>
<dbReference type="InterPro" id="IPR001789">
    <property type="entry name" value="Sig_transdc_resp-reg_receiver"/>
</dbReference>
<evidence type="ECO:0000259" key="6">
    <source>
        <dbReference type="PROSITE" id="PS50043"/>
    </source>
</evidence>
<evidence type="ECO:0000256" key="1">
    <source>
        <dbReference type="ARBA" id="ARBA00022553"/>
    </source>
</evidence>
<evidence type="ECO:0000256" key="3">
    <source>
        <dbReference type="ARBA" id="ARBA00023125"/>
    </source>
</evidence>
<evidence type="ECO:0000259" key="7">
    <source>
        <dbReference type="PROSITE" id="PS50110"/>
    </source>
</evidence>
<keyword evidence="3 8" id="KW-0238">DNA-binding</keyword>
<keyword evidence="2" id="KW-0805">Transcription regulation</keyword>
<sequence length="210" mass="23985">MSTTIILADDHPLLLNGTKEFLEKNWFDVIDTATDGNTAYNKILELQPDIAILDFDMPKLNGLEVAQQIKRNKLSTKVIILTLHKQESILQEVGQSIHGYVTKDSTLQELEVCLESLKNNINYIGKNLKNSIHLSVQTDIDFGELSPTEIKILKYLDKNLNSTQIAEELFISKRTVEKHRSNIIKKLKIDTTNQNALFVWLKNHPNIFNT</sequence>
<organism evidence="8 9">
    <name type="scientific">Winogradskyella thalassocola</name>
    <dbReference type="NCBI Taxonomy" id="262004"/>
    <lineage>
        <taxon>Bacteria</taxon>
        <taxon>Pseudomonadati</taxon>
        <taxon>Bacteroidota</taxon>
        <taxon>Flavobacteriia</taxon>
        <taxon>Flavobacteriales</taxon>
        <taxon>Flavobacteriaceae</taxon>
        <taxon>Winogradskyella</taxon>
    </lineage>
</organism>
<proteinExistence type="predicted"/>
<dbReference type="InterPro" id="IPR036388">
    <property type="entry name" value="WH-like_DNA-bd_sf"/>
</dbReference>
<accession>A0A1G8AWT7</accession>
<dbReference type="PANTHER" id="PTHR43214">
    <property type="entry name" value="TWO-COMPONENT RESPONSE REGULATOR"/>
    <property type="match status" value="1"/>
</dbReference>
<reference evidence="9" key="1">
    <citation type="submission" date="2016-10" db="EMBL/GenBank/DDBJ databases">
        <authorList>
            <person name="Varghese N."/>
            <person name="Submissions S."/>
        </authorList>
    </citation>
    <scope>NUCLEOTIDE SEQUENCE [LARGE SCALE GENOMIC DNA]</scope>
    <source>
        <strain evidence="9">DSM 15363</strain>
    </source>
</reference>
<dbReference type="SUPFAM" id="SSF52172">
    <property type="entry name" value="CheY-like"/>
    <property type="match status" value="1"/>
</dbReference>
<keyword evidence="9" id="KW-1185">Reference proteome</keyword>
<keyword evidence="1 5" id="KW-0597">Phosphoprotein</keyword>
<dbReference type="PROSITE" id="PS50110">
    <property type="entry name" value="RESPONSE_REGULATORY"/>
    <property type="match status" value="1"/>
</dbReference>
<evidence type="ECO:0000313" key="9">
    <source>
        <dbReference type="Proteomes" id="UP000199492"/>
    </source>
</evidence>
<dbReference type="SMART" id="SM00421">
    <property type="entry name" value="HTH_LUXR"/>
    <property type="match status" value="1"/>
</dbReference>
<dbReference type="PANTHER" id="PTHR43214:SF41">
    <property type="entry name" value="NITRATE_NITRITE RESPONSE REGULATOR PROTEIN NARP"/>
    <property type="match status" value="1"/>
</dbReference>
<keyword evidence="4" id="KW-0804">Transcription</keyword>
<dbReference type="InterPro" id="IPR058245">
    <property type="entry name" value="NreC/VraR/RcsB-like_REC"/>
</dbReference>
<dbReference type="Pfam" id="PF00072">
    <property type="entry name" value="Response_reg"/>
    <property type="match status" value="1"/>
</dbReference>
<feature type="domain" description="HTH luxR-type" evidence="6">
    <location>
        <begin position="138"/>
        <end position="203"/>
    </location>
</feature>
<dbReference type="InterPro" id="IPR016032">
    <property type="entry name" value="Sig_transdc_resp-reg_C-effctor"/>
</dbReference>
<dbReference type="Gene3D" id="3.40.50.2300">
    <property type="match status" value="1"/>
</dbReference>
<dbReference type="GO" id="GO:0000160">
    <property type="term" value="P:phosphorelay signal transduction system"/>
    <property type="evidence" value="ECO:0007669"/>
    <property type="project" value="InterPro"/>
</dbReference>
<evidence type="ECO:0000313" key="8">
    <source>
        <dbReference type="EMBL" id="SDH25408.1"/>
    </source>
</evidence>
<dbReference type="Proteomes" id="UP000199492">
    <property type="component" value="Unassembled WGS sequence"/>
</dbReference>
<evidence type="ECO:0000256" key="4">
    <source>
        <dbReference type="ARBA" id="ARBA00023163"/>
    </source>
</evidence>
<evidence type="ECO:0000256" key="5">
    <source>
        <dbReference type="PROSITE-ProRule" id="PRU00169"/>
    </source>
</evidence>
<dbReference type="AlphaFoldDB" id="A0A1G8AWT7"/>
<dbReference type="InterPro" id="IPR011006">
    <property type="entry name" value="CheY-like_superfamily"/>
</dbReference>